<evidence type="ECO:0000256" key="1">
    <source>
        <dbReference type="SAM" id="Phobius"/>
    </source>
</evidence>
<evidence type="ECO:0000313" key="3">
    <source>
        <dbReference type="Proteomes" id="UP000029004"/>
    </source>
</evidence>
<gene>
    <name evidence="2" type="ORF">BSTEL_0941</name>
</gene>
<dbReference type="eggNOG" id="COG1073">
    <property type="taxonomic scope" value="Bacteria"/>
</dbReference>
<dbReference type="PANTHER" id="PTHR43358:SF4">
    <property type="entry name" value="ALPHA_BETA HYDROLASE FOLD-1 DOMAIN-CONTAINING PROTEIN"/>
    <property type="match status" value="1"/>
</dbReference>
<keyword evidence="1" id="KW-1133">Transmembrane helix</keyword>
<dbReference type="SUPFAM" id="SSF53474">
    <property type="entry name" value="alpha/beta-Hydrolases"/>
    <property type="match status" value="1"/>
</dbReference>
<dbReference type="PANTHER" id="PTHR43358">
    <property type="entry name" value="ALPHA/BETA-HYDROLASE"/>
    <property type="match status" value="1"/>
</dbReference>
<dbReference type="AlphaFoldDB" id="A0A087E0B7"/>
<dbReference type="Gene3D" id="3.40.50.1820">
    <property type="entry name" value="alpha/beta hydrolase"/>
    <property type="match status" value="1"/>
</dbReference>
<evidence type="ECO:0000313" key="2">
    <source>
        <dbReference type="EMBL" id="KFJ01218.1"/>
    </source>
</evidence>
<organism evidence="2 3">
    <name type="scientific">Bifidobacterium stellenboschense</name>
    <dbReference type="NCBI Taxonomy" id="762211"/>
    <lineage>
        <taxon>Bacteria</taxon>
        <taxon>Bacillati</taxon>
        <taxon>Actinomycetota</taxon>
        <taxon>Actinomycetes</taxon>
        <taxon>Bifidobacteriales</taxon>
        <taxon>Bifidobacteriaceae</taxon>
        <taxon>Bifidobacterium</taxon>
    </lineage>
</organism>
<protein>
    <submittedName>
        <fullName evidence="2">YgkD</fullName>
    </submittedName>
</protein>
<dbReference type="InterPro" id="IPR029058">
    <property type="entry name" value="AB_hydrolase_fold"/>
</dbReference>
<reference evidence="2 3" key="1">
    <citation type="submission" date="2014-03" db="EMBL/GenBank/DDBJ databases">
        <title>Genomics of Bifidobacteria.</title>
        <authorList>
            <person name="Ventura M."/>
            <person name="Milani C."/>
            <person name="Lugli G.A."/>
        </authorList>
    </citation>
    <scope>NUCLEOTIDE SEQUENCE [LARGE SCALE GENOMIC DNA]</scope>
    <source>
        <strain evidence="2 3">DSM 23968</strain>
    </source>
</reference>
<feature type="transmembrane region" description="Helical" evidence="1">
    <location>
        <begin position="45"/>
        <end position="68"/>
    </location>
</feature>
<keyword evidence="1" id="KW-0812">Transmembrane</keyword>
<dbReference type="InterPro" id="IPR052920">
    <property type="entry name" value="DNA-binding_regulatory"/>
</dbReference>
<sequence length="369" mass="40753">MWDRSSLAKATAIKYTKVADNHGYNREWKFFTGNRVAMKRTTRNMLIGAGAGAGLLAAGLCGTAELMFHLSLDVRYTHWMKRLMSGPAAAPYLDSPHRDADEETEAAHWFDTVKQPVSMRSEDGLKLCGWLFDPDCASPAPHLYAVCVHGYGGGPADMAKYAHRFARMGFTVLVPAQRGYELSEGRYVGMGWLERRDLLGWTTLITASDPEARVLLHGVSMGAATVMMTTGEPELPRNVVAAIEDCGYTSVRDQFLFNAKHMYHLPYHWMGAPIVDLMSAISRRVAGYGFREASCVRSLRHTIIPMMFIHGDADTFVDPAFLDRNIAACAGPDRERLLVPGAGHALAASTDPELYWSRVGAFVTRVFGL</sequence>
<comment type="caution">
    <text evidence="2">The sequence shown here is derived from an EMBL/GenBank/DDBJ whole genome shotgun (WGS) entry which is preliminary data.</text>
</comment>
<keyword evidence="3" id="KW-1185">Reference proteome</keyword>
<dbReference type="EMBL" id="JGZP01000003">
    <property type="protein sequence ID" value="KFJ01218.1"/>
    <property type="molecule type" value="Genomic_DNA"/>
</dbReference>
<proteinExistence type="predicted"/>
<dbReference type="Proteomes" id="UP000029004">
    <property type="component" value="Unassembled WGS sequence"/>
</dbReference>
<accession>A0A087E0B7</accession>
<name>A0A087E0B7_9BIFI</name>
<dbReference type="STRING" id="762211.BSTEL_0941"/>
<keyword evidence="1" id="KW-0472">Membrane</keyword>